<comment type="caution">
    <text evidence="1">The sequence shown here is derived from an EMBL/GenBank/DDBJ whole genome shotgun (WGS) entry which is preliminary data.</text>
</comment>
<reference evidence="2" key="1">
    <citation type="journal article" date="2019" name="Int. J. Syst. Evol. Microbiol.">
        <title>The Global Catalogue of Microorganisms (GCM) 10K type strain sequencing project: providing services to taxonomists for standard genome sequencing and annotation.</title>
        <authorList>
            <consortium name="The Broad Institute Genomics Platform"/>
            <consortium name="The Broad Institute Genome Sequencing Center for Infectious Disease"/>
            <person name="Wu L."/>
            <person name="Ma J."/>
        </authorList>
    </citation>
    <scope>NUCLEOTIDE SEQUENCE [LARGE SCALE GENOMIC DNA]</scope>
    <source>
        <strain evidence="2">CCM 8749</strain>
    </source>
</reference>
<accession>A0ABW1IQ02</accession>
<gene>
    <name evidence="1" type="ORF">ACFPXP_12415</name>
</gene>
<dbReference type="Proteomes" id="UP001596250">
    <property type="component" value="Unassembled WGS sequence"/>
</dbReference>
<keyword evidence="2" id="KW-1185">Reference proteome</keyword>
<evidence type="ECO:0000313" key="1">
    <source>
        <dbReference type="EMBL" id="MFC5987210.1"/>
    </source>
</evidence>
<dbReference type="SUPFAM" id="SSF89442">
    <property type="entry name" value="Hypothetical protein YojF"/>
    <property type="match status" value="1"/>
</dbReference>
<organism evidence="1 2">
    <name type="scientific">Marinicrinis lubricantis</name>
    <dbReference type="NCBI Taxonomy" id="2086470"/>
    <lineage>
        <taxon>Bacteria</taxon>
        <taxon>Bacillati</taxon>
        <taxon>Bacillota</taxon>
        <taxon>Bacilli</taxon>
        <taxon>Bacillales</taxon>
        <taxon>Paenibacillaceae</taxon>
    </lineage>
</organism>
<dbReference type="InterPro" id="IPR014934">
    <property type="entry name" value="DUF1806"/>
</dbReference>
<dbReference type="Pfam" id="PF08830">
    <property type="entry name" value="DUF1806"/>
    <property type="match status" value="1"/>
</dbReference>
<name>A0ABW1IQ02_9BACL</name>
<dbReference type="EMBL" id="JBHSQV010000155">
    <property type="protein sequence ID" value="MFC5987210.1"/>
    <property type="molecule type" value="Genomic_DNA"/>
</dbReference>
<protein>
    <submittedName>
        <fullName evidence="1">YojF family protein</fullName>
    </submittedName>
</protein>
<sequence>MLLIDPQAVQVILQSMKDQDIFICLEMTTGAYASHMDNSKFTASTFIHNGIIRFSQGSIAGDGPYRIGLKTQNGWVYSQGLTHWDDSESDRLILAGHDSEGKLVVGLQLGRSPF</sequence>
<dbReference type="InterPro" id="IPR036492">
    <property type="entry name" value="YojF_sf"/>
</dbReference>
<dbReference type="RefSeq" id="WP_379894551.1">
    <property type="nucleotide sequence ID" value="NZ_CBCSCT010000049.1"/>
</dbReference>
<proteinExistence type="predicted"/>
<dbReference type="Gene3D" id="2.70.180.10">
    <property type="entry name" value="Hypothetical protein YojF"/>
    <property type="match status" value="1"/>
</dbReference>
<evidence type="ECO:0000313" key="2">
    <source>
        <dbReference type="Proteomes" id="UP001596250"/>
    </source>
</evidence>